<evidence type="ECO:0000259" key="12">
    <source>
        <dbReference type="SMART" id="SM00499"/>
    </source>
</evidence>
<evidence type="ECO:0000256" key="5">
    <source>
        <dbReference type="ARBA" id="ARBA00022729"/>
    </source>
</evidence>
<evidence type="ECO:0000256" key="4">
    <source>
        <dbReference type="ARBA" id="ARBA00022622"/>
    </source>
</evidence>
<sequence length="195" mass="19368">MASSKMWTLVAVCLVLTMSLYEKVEGQPGCTSALMGLAPCLGYISGSSPTPGTTCCSQLQSVVKTQANCLCQVLNGSSGASSFGVSFNQTQALQLPGACKVATPPISQCNAAAAAPAGSPTGSPTDAASSHEAGSVTPNTPSTPTVSSIPSPTGSGSGSKSTTGSTSAGNMNKFSMHFTILLLIFTSTAFAVTSL</sequence>
<feature type="compositionally biased region" description="Low complexity" evidence="9">
    <location>
        <begin position="134"/>
        <end position="166"/>
    </location>
</feature>
<keyword evidence="10" id="KW-1133">Transmembrane helix</keyword>
<evidence type="ECO:0000256" key="10">
    <source>
        <dbReference type="SAM" id="Phobius"/>
    </source>
</evidence>
<evidence type="ECO:0000256" key="7">
    <source>
        <dbReference type="ARBA" id="ARBA00023180"/>
    </source>
</evidence>
<feature type="domain" description="Bifunctional inhibitor/plant lipid transfer protein/seed storage helical" evidence="12">
    <location>
        <begin position="30"/>
        <end position="109"/>
    </location>
</feature>
<dbReference type="PANTHER" id="PTHR33044">
    <property type="entry name" value="BIFUNCTIONAL INHIBITOR/LIPID-TRANSFER PROTEIN/SEED STORAGE 2S ALBUMIN SUPERFAMILY PROTEIN-RELATED"/>
    <property type="match status" value="1"/>
</dbReference>
<keyword evidence="3" id="KW-1003">Cell membrane</keyword>
<dbReference type="AlphaFoldDB" id="A0AAW1GZV1"/>
<evidence type="ECO:0000256" key="2">
    <source>
        <dbReference type="ARBA" id="ARBA00009748"/>
    </source>
</evidence>
<organism evidence="13 14">
    <name type="scientific">Saponaria officinalis</name>
    <name type="common">Common soapwort</name>
    <name type="synonym">Lychnis saponaria</name>
    <dbReference type="NCBI Taxonomy" id="3572"/>
    <lineage>
        <taxon>Eukaryota</taxon>
        <taxon>Viridiplantae</taxon>
        <taxon>Streptophyta</taxon>
        <taxon>Embryophyta</taxon>
        <taxon>Tracheophyta</taxon>
        <taxon>Spermatophyta</taxon>
        <taxon>Magnoliopsida</taxon>
        <taxon>eudicotyledons</taxon>
        <taxon>Gunneridae</taxon>
        <taxon>Pentapetalae</taxon>
        <taxon>Caryophyllales</taxon>
        <taxon>Caryophyllaceae</taxon>
        <taxon>Caryophylleae</taxon>
        <taxon>Saponaria</taxon>
    </lineage>
</organism>
<keyword evidence="14" id="KW-1185">Reference proteome</keyword>
<keyword evidence="4" id="KW-0336">GPI-anchor</keyword>
<evidence type="ECO:0000256" key="9">
    <source>
        <dbReference type="SAM" id="MobiDB-lite"/>
    </source>
</evidence>
<feature type="transmembrane region" description="Helical" evidence="10">
    <location>
        <begin position="174"/>
        <end position="193"/>
    </location>
</feature>
<dbReference type="GO" id="GO:0098552">
    <property type="term" value="C:side of membrane"/>
    <property type="evidence" value="ECO:0007669"/>
    <property type="project" value="UniProtKB-KW"/>
</dbReference>
<feature type="region of interest" description="Disordered" evidence="9">
    <location>
        <begin position="113"/>
        <end position="166"/>
    </location>
</feature>
<comment type="similarity">
    <text evidence="2">Belongs to the plant LTP family.</text>
</comment>
<evidence type="ECO:0000256" key="11">
    <source>
        <dbReference type="SAM" id="SignalP"/>
    </source>
</evidence>
<dbReference type="Proteomes" id="UP001443914">
    <property type="component" value="Unassembled WGS sequence"/>
</dbReference>
<dbReference type="InterPro" id="IPR000528">
    <property type="entry name" value="Plant_nsLTP"/>
</dbReference>
<dbReference type="FunFam" id="1.10.110.10:FF:000001">
    <property type="entry name" value="Bifunctional inhibitor/lipid-transfer protein/seed storage 2S albumin superfamily protein"/>
    <property type="match status" value="1"/>
</dbReference>
<reference evidence="13" key="1">
    <citation type="submission" date="2024-03" db="EMBL/GenBank/DDBJ databases">
        <title>WGS assembly of Saponaria officinalis var. Norfolk2.</title>
        <authorList>
            <person name="Jenkins J."/>
            <person name="Shu S."/>
            <person name="Grimwood J."/>
            <person name="Barry K."/>
            <person name="Goodstein D."/>
            <person name="Schmutz J."/>
            <person name="Leebens-Mack J."/>
            <person name="Osbourn A."/>
        </authorList>
    </citation>
    <scope>NUCLEOTIDE SEQUENCE [LARGE SCALE GENOMIC DNA]</scope>
    <source>
        <strain evidence="13">JIC</strain>
    </source>
</reference>
<dbReference type="PRINTS" id="PR00382">
    <property type="entry name" value="LIPIDTRNSFER"/>
</dbReference>
<evidence type="ECO:0000256" key="1">
    <source>
        <dbReference type="ARBA" id="ARBA00004609"/>
    </source>
</evidence>
<gene>
    <name evidence="13" type="ORF">RND81_13G143100</name>
</gene>
<dbReference type="Gene3D" id="1.10.110.10">
    <property type="entry name" value="Plant lipid-transfer and hydrophobic proteins"/>
    <property type="match status" value="1"/>
</dbReference>
<evidence type="ECO:0000313" key="13">
    <source>
        <dbReference type="EMBL" id="KAK9669608.1"/>
    </source>
</evidence>
<keyword evidence="5 11" id="KW-0732">Signal</keyword>
<dbReference type="SUPFAM" id="SSF47699">
    <property type="entry name" value="Bifunctional inhibitor/lipid-transfer protein/seed storage 2S albumin"/>
    <property type="match status" value="1"/>
</dbReference>
<dbReference type="SMART" id="SM00499">
    <property type="entry name" value="AAI"/>
    <property type="match status" value="1"/>
</dbReference>
<dbReference type="GO" id="GO:0008289">
    <property type="term" value="F:lipid binding"/>
    <property type="evidence" value="ECO:0007669"/>
    <property type="project" value="InterPro"/>
</dbReference>
<dbReference type="InterPro" id="IPR016140">
    <property type="entry name" value="Bifunc_inhib/LTP/seed_store"/>
</dbReference>
<evidence type="ECO:0000256" key="8">
    <source>
        <dbReference type="ARBA" id="ARBA00023288"/>
    </source>
</evidence>
<dbReference type="InterPro" id="IPR036312">
    <property type="entry name" value="Bifun_inhib/LTP/seed_sf"/>
</dbReference>
<comment type="subcellular location">
    <subcellularLocation>
        <location evidence="1">Cell membrane</location>
        <topology evidence="1">Lipid-anchor</topology>
        <topology evidence="1">GPI-anchor</topology>
    </subcellularLocation>
</comment>
<dbReference type="InterPro" id="IPR043325">
    <property type="entry name" value="LTSS"/>
</dbReference>
<keyword evidence="7" id="KW-0325">Glycoprotein</keyword>
<dbReference type="EMBL" id="JBDFQZ010000013">
    <property type="protein sequence ID" value="KAK9669608.1"/>
    <property type="molecule type" value="Genomic_DNA"/>
</dbReference>
<keyword evidence="10" id="KW-0812">Transmembrane</keyword>
<feature type="chain" id="PRO_5043810911" description="Bifunctional inhibitor/plant lipid transfer protein/seed storage helical domain-containing protein" evidence="11">
    <location>
        <begin position="27"/>
        <end position="195"/>
    </location>
</feature>
<evidence type="ECO:0000313" key="14">
    <source>
        <dbReference type="Proteomes" id="UP001443914"/>
    </source>
</evidence>
<name>A0AAW1GZV1_SAPOF</name>
<evidence type="ECO:0000256" key="3">
    <source>
        <dbReference type="ARBA" id="ARBA00022475"/>
    </source>
</evidence>
<accession>A0AAW1GZV1</accession>
<keyword evidence="6" id="KW-1015">Disulfide bond</keyword>
<proteinExistence type="inferred from homology"/>
<keyword evidence="8" id="KW-0449">Lipoprotein</keyword>
<dbReference type="GO" id="GO:0005886">
    <property type="term" value="C:plasma membrane"/>
    <property type="evidence" value="ECO:0007669"/>
    <property type="project" value="UniProtKB-SubCell"/>
</dbReference>
<dbReference type="Pfam" id="PF14368">
    <property type="entry name" value="LTP_2"/>
    <property type="match status" value="1"/>
</dbReference>
<feature type="compositionally biased region" description="Low complexity" evidence="9">
    <location>
        <begin position="113"/>
        <end position="125"/>
    </location>
</feature>
<comment type="caution">
    <text evidence="13">The sequence shown here is derived from an EMBL/GenBank/DDBJ whole genome shotgun (WGS) entry which is preliminary data.</text>
</comment>
<dbReference type="CDD" id="cd00010">
    <property type="entry name" value="AAI_LTSS"/>
    <property type="match status" value="1"/>
</dbReference>
<protein>
    <recommendedName>
        <fullName evidence="12">Bifunctional inhibitor/plant lipid transfer protein/seed storage helical domain-containing protein</fullName>
    </recommendedName>
</protein>
<evidence type="ECO:0000256" key="6">
    <source>
        <dbReference type="ARBA" id="ARBA00023157"/>
    </source>
</evidence>
<keyword evidence="10" id="KW-0472">Membrane</keyword>
<dbReference type="GO" id="GO:0006869">
    <property type="term" value="P:lipid transport"/>
    <property type="evidence" value="ECO:0007669"/>
    <property type="project" value="InterPro"/>
</dbReference>
<feature type="signal peptide" evidence="11">
    <location>
        <begin position="1"/>
        <end position="26"/>
    </location>
</feature>